<evidence type="ECO:0000259" key="2">
    <source>
        <dbReference type="Pfam" id="PF17990"/>
    </source>
</evidence>
<evidence type="ECO:0000259" key="3">
    <source>
        <dbReference type="Pfam" id="PF18417"/>
    </source>
</evidence>
<dbReference type="Pfam" id="PF18417">
    <property type="entry name" value="LodA_C"/>
    <property type="match status" value="1"/>
</dbReference>
<dbReference type="InterPro" id="IPR041168">
    <property type="entry name" value="LodA_N"/>
</dbReference>
<feature type="domain" description="L-lysine epsilon oxidase C-terminal" evidence="3">
    <location>
        <begin position="361"/>
        <end position="501"/>
    </location>
</feature>
<accession>A0A840SV95</accession>
<gene>
    <name evidence="4" type="ORF">HNP73_003140</name>
</gene>
<dbReference type="RefSeq" id="WP_221288703.1">
    <property type="nucleotide sequence ID" value="NZ_JACHFM010000003.1"/>
</dbReference>
<feature type="region of interest" description="Disordered" evidence="1">
    <location>
        <begin position="592"/>
        <end position="632"/>
    </location>
</feature>
<dbReference type="InterPro" id="IPR041173">
    <property type="entry name" value="LodA_C"/>
</dbReference>
<keyword evidence="5" id="KW-1185">Reference proteome</keyword>
<dbReference type="Pfam" id="PF17990">
    <property type="entry name" value="LodA_N"/>
    <property type="match status" value="1"/>
</dbReference>
<sequence length="632" mass="68969">MAGKIVRAAIHPAIGIARVGSSEDWLLAPQVPEPALRVVGNSHDPSGQLKREAVEFRIYGYDSAGAVVAELTADSAEIVWTVHVANTKAAWYKFRHAMDLPALSETVVSRRNPEVTDPRARRALVIDPGPRSISGKGQGGRREHAFDTGAFKGSRVYLGELTTCEEGRLRFLPGRGVSASPDGLPPYVAKEQDAFGNAAGWHDDMADGPVDAVVRIDGKPVPVTGAWVVSAPPSYAPDLKSWRTLFDVLVDLYVENGWLPRPAQVSFARDIQPIFARLSGLQWVNAAFASVFGHGAPFDFANPALLDRLRRNDEPDVHKPLRGAVFSMFRTVRGARTGHRLLDAEPGTWPWLYGDSFDASPKNADPNQFLPLGGERLRMMEAWVRGDFLADVAVPAPSSIGEYPLALQPAALDRASLDFCVADAFHPGIELTWPMRHLSIYSERFRIRRRQDPEPDYGPMLDTRIALGAGGPLHGQSPGSLSRWMLVPWQIDTGGCLSGYLTNLLEDGPSFWPARVPNTVLSHANYLKAIEPGSSAADRSEAFAERRSWFYRLGTSNWGEQLIDAFGSMGVIEAYEGLAGDRDIPPTIYAETLPPAPPGGLKAETPAAEAADPRGIPDPAERDAMRRMRFGH</sequence>
<dbReference type="CDD" id="cd14731">
    <property type="entry name" value="LodA_like_1"/>
    <property type="match status" value="1"/>
</dbReference>
<protein>
    <recommendedName>
        <fullName evidence="6">L-lysine 6-oxidase</fullName>
    </recommendedName>
</protein>
<comment type="caution">
    <text evidence="4">The sequence shown here is derived from an EMBL/GenBank/DDBJ whole genome shotgun (WGS) entry which is preliminary data.</text>
</comment>
<reference evidence="4 5" key="1">
    <citation type="submission" date="2020-08" db="EMBL/GenBank/DDBJ databases">
        <title>Genomic Encyclopedia of Type Strains, Phase IV (KMG-IV): sequencing the most valuable type-strain genomes for metagenomic binning, comparative biology and taxonomic classification.</title>
        <authorList>
            <person name="Goeker M."/>
        </authorList>
    </citation>
    <scope>NUCLEOTIDE SEQUENCE [LARGE SCALE GENOMIC DNA]</scope>
    <source>
        <strain evidence="4 5">DSM 101730</strain>
    </source>
</reference>
<evidence type="ECO:0000313" key="4">
    <source>
        <dbReference type="EMBL" id="MBB5223193.1"/>
    </source>
</evidence>
<dbReference type="AlphaFoldDB" id="A0A840SV95"/>
<evidence type="ECO:0000256" key="1">
    <source>
        <dbReference type="SAM" id="MobiDB-lite"/>
    </source>
</evidence>
<proteinExistence type="predicted"/>
<dbReference type="EMBL" id="JACHFM010000003">
    <property type="protein sequence ID" value="MBB5223193.1"/>
    <property type="molecule type" value="Genomic_DNA"/>
</dbReference>
<dbReference type="Proteomes" id="UP000549457">
    <property type="component" value="Unassembled WGS sequence"/>
</dbReference>
<evidence type="ECO:0000313" key="5">
    <source>
        <dbReference type="Proteomes" id="UP000549457"/>
    </source>
</evidence>
<organism evidence="4 5">
    <name type="scientific">Amaricoccus macauensis</name>
    <dbReference type="NCBI Taxonomy" id="57001"/>
    <lineage>
        <taxon>Bacteria</taxon>
        <taxon>Pseudomonadati</taxon>
        <taxon>Pseudomonadota</taxon>
        <taxon>Alphaproteobacteria</taxon>
        <taxon>Rhodobacterales</taxon>
        <taxon>Paracoccaceae</taxon>
        <taxon>Amaricoccus</taxon>
    </lineage>
</organism>
<name>A0A840SV95_9RHOB</name>
<feature type="domain" description="L-Lysine epsilon oxidase N-terminal" evidence="2">
    <location>
        <begin position="11"/>
        <end position="229"/>
    </location>
</feature>
<dbReference type="InterPro" id="IPR033798">
    <property type="entry name" value="LodA-like"/>
</dbReference>
<evidence type="ECO:0008006" key="6">
    <source>
        <dbReference type="Google" id="ProtNLM"/>
    </source>
</evidence>